<proteinExistence type="predicted"/>
<keyword evidence="3" id="KW-1185">Reference proteome</keyword>
<evidence type="ECO:0000256" key="1">
    <source>
        <dbReference type="SAM" id="SignalP"/>
    </source>
</evidence>
<gene>
    <name evidence="2" type="ORF">BSTOLATCC_MIC44202</name>
</gene>
<sequence length="412" mass="46290">MGFLALIVGIITAVSAVKYHTFGFDGSLAFFDEFLTEVFKTYTGAENVDLYKCMHPDFLQKFEDNLVTIDQKIKDLNLFDAALTAYVLVDDIVRFSNICDAGFNIPTHIIADNAIQIGFYVNIATKSEEIQGIIKECYGNLMMGFFKGAGKNIGQLMKILFPLETQHSISNDHYFNVISELFNEIADQSAITKCSERITSIISAASNIISKASQLSSGNLMAISSLIFEIKPLISNIQSLSEVCQLSAATDKLISVLADEGIKYSIFRYYLNKEKITEIANGFINGEKSPEETGKLLGQIINIIFGWNTEKPEKVSDDIYNKVMHNALMQEGEKCPEIVNKALENIQKVKKEYTEKATLLRKFYNKSKSKLIKHFKTCGIKTLLTAFPFKLSELEDILKKDHKTTIYGREDL</sequence>
<feature type="chain" id="PRO_5043964533" evidence="1">
    <location>
        <begin position="17"/>
        <end position="412"/>
    </location>
</feature>
<dbReference type="Proteomes" id="UP001162131">
    <property type="component" value="Unassembled WGS sequence"/>
</dbReference>
<evidence type="ECO:0000313" key="3">
    <source>
        <dbReference type="Proteomes" id="UP001162131"/>
    </source>
</evidence>
<name>A0AAU9JNJ6_9CILI</name>
<dbReference type="AlphaFoldDB" id="A0AAU9JNJ6"/>
<feature type="signal peptide" evidence="1">
    <location>
        <begin position="1"/>
        <end position="16"/>
    </location>
</feature>
<reference evidence="2" key="1">
    <citation type="submission" date="2021-09" db="EMBL/GenBank/DDBJ databases">
        <authorList>
            <consortium name="AG Swart"/>
            <person name="Singh M."/>
            <person name="Singh A."/>
            <person name="Seah K."/>
            <person name="Emmerich C."/>
        </authorList>
    </citation>
    <scope>NUCLEOTIDE SEQUENCE</scope>
    <source>
        <strain evidence="2">ATCC30299</strain>
    </source>
</reference>
<accession>A0AAU9JNJ6</accession>
<protein>
    <submittedName>
        <fullName evidence="2">Uncharacterized protein</fullName>
    </submittedName>
</protein>
<dbReference type="EMBL" id="CAJZBQ010000044">
    <property type="protein sequence ID" value="CAG9327569.1"/>
    <property type="molecule type" value="Genomic_DNA"/>
</dbReference>
<keyword evidence="1" id="KW-0732">Signal</keyword>
<evidence type="ECO:0000313" key="2">
    <source>
        <dbReference type="EMBL" id="CAG9327569.1"/>
    </source>
</evidence>
<comment type="caution">
    <text evidence="2">The sequence shown here is derived from an EMBL/GenBank/DDBJ whole genome shotgun (WGS) entry which is preliminary data.</text>
</comment>
<organism evidence="2 3">
    <name type="scientific">Blepharisma stoltei</name>
    <dbReference type="NCBI Taxonomy" id="1481888"/>
    <lineage>
        <taxon>Eukaryota</taxon>
        <taxon>Sar</taxon>
        <taxon>Alveolata</taxon>
        <taxon>Ciliophora</taxon>
        <taxon>Postciliodesmatophora</taxon>
        <taxon>Heterotrichea</taxon>
        <taxon>Heterotrichida</taxon>
        <taxon>Blepharismidae</taxon>
        <taxon>Blepharisma</taxon>
    </lineage>
</organism>